<evidence type="ECO:0000259" key="2">
    <source>
        <dbReference type="Pfam" id="PF00582"/>
    </source>
</evidence>
<keyword evidence="4" id="KW-1185">Reference proteome</keyword>
<name>A0A7J0BJM3_9BACT</name>
<feature type="domain" description="UspA" evidence="2">
    <location>
        <begin position="1"/>
        <end position="151"/>
    </location>
</feature>
<accession>A0A7J0BJM3</accession>
<dbReference type="InterPro" id="IPR006016">
    <property type="entry name" value="UspA"/>
</dbReference>
<dbReference type="Proteomes" id="UP000503840">
    <property type="component" value="Unassembled WGS sequence"/>
</dbReference>
<dbReference type="InterPro" id="IPR006015">
    <property type="entry name" value="Universal_stress_UspA"/>
</dbReference>
<dbReference type="SUPFAM" id="SSF52402">
    <property type="entry name" value="Adenine nucleotide alpha hydrolases-like"/>
    <property type="match status" value="2"/>
</dbReference>
<comment type="similarity">
    <text evidence="1">Belongs to the universal stress protein A family.</text>
</comment>
<evidence type="ECO:0000313" key="4">
    <source>
        <dbReference type="Proteomes" id="UP000503840"/>
    </source>
</evidence>
<protein>
    <submittedName>
        <fullName evidence="3">Universal stress protein</fullName>
    </submittedName>
</protein>
<organism evidence="3 4">
    <name type="scientific">Desulfovibrio subterraneus</name>
    <dbReference type="NCBI Taxonomy" id="2718620"/>
    <lineage>
        <taxon>Bacteria</taxon>
        <taxon>Pseudomonadati</taxon>
        <taxon>Thermodesulfobacteriota</taxon>
        <taxon>Desulfovibrionia</taxon>
        <taxon>Desulfovibrionales</taxon>
        <taxon>Desulfovibrionaceae</taxon>
        <taxon>Desulfovibrio</taxon>
    </lineage>
</organism>
<gene>
    <name evidence="3" type="ORF">DSM101010T_23020</name>
</gene>
<proteinExistence type="inferred from homology"/>
<dbReference type="PRINTS" id="PR01438">
    <property type="entry name" value="UNVRSLSTRESS"/>
</dbReference>
<dbReference type="Gene3D" id="3.40.50.620">
    <property type="entry name" value="HUPs"/>
    <property type="match status" value="2"/>
</dbReference>
<feature type="domain" description="UspA" evidence="2">
    <location>
        <begin position="162"/>
        <end position="297"/>
    </location>
</feature>
<dbReference type="PANTHER" id="PTHR46268">
    <property type="entry name" value="STRESS RESPONSE PROTEIN NHAX"/>
    <property type="match status" value="1"/>
</dbReference>
<dbReference type="AlphaFoldDB" id="A0A7J0BJM3"/>
<dbReference type="Pfam" id="PF00582">
    <property type="entry name" value="Usp"/>
    <property type="match status" value="2"/>
</dbReference>
<comment type="caution">
    <text evidence="3">The sequence shown here is derived from an EMBL/GenBank/DDBJ whole genome shotgun (WGS) entry which is preliminary data.</text>
</comment>
<dbReference type="PANTHER" id="PTHR46268:SF6">
    <property type="entry name" value="UNIVERSAL STRESS PROTEIN UP12"/>
    <property type="match status" value="1"/>
</dbReference>
<sequence length="302" mass="33770">MFKKILFATSASPACDNAAKVAFDLAKRNGAKLYLLHVLGVPSRGFSTTVRDLRTGQDEAVDGDYREWVEEEIRTTYAEQLEEYGDNTVMQLSVGVPSTEILRFARKEDVDLIVMGANTRDDDPESARARSIVGRTMEKVARLAKSPVLIVNRPCTTCWNLFSNIVYCTDFSKAADQAFKFANSTAQTIGAKLYIFHAFDITSAKLGVFPGQADIERHIERAHEKIKERYISQMGDYDNYDVEIWEGTPYVEILKFAREKKADLIIMAHHTKEVEPEEASIGSTVEQVVIRSACPVASVARA</sequence>
<reference evidence="3 4" key="1">
    <citation type="submission" date="2020-05" db="EMBL/GenBank/DDBJ databases">
        <title>Draft genome sequence of Desulfovibrio sp. strain HN2T.</title>
        <authorList>
            <person name="Ueno A."/>
            <person name="Tamazawa S."/>
            <person name="Tamamura S."/>
            <person name="Murakami T."/>
            <person name="Kiyama T."/>
            <person name="Inomata H."/>
            <person name="Amano Y."/>
            <person name="Miyakawa K."/>
            <person name="Tamaki H."/>
            <person name="Naganuma T."/>
            <person name="Kaneko K."/>
        </authorList>
    </citation>
    <scope>NUCLEOTIDE SEQUENCE [LARGE SCALE GENOMIC DNA]</scope>
    <source>
        <strain evidence="3 4">HN2</strain>
    </source>
</reference>
<evidence type="ECO:0000313" key="3">
    <source>
        <dbReference type="EMBL" id="GFM33937.1"/>
    </source>
</evidence>
<dbReference type="RefSeq" id="WP_174405579.1">
    <property type="nucleotide sequence ID" value="NZ_BLVO01000013.1"/>
</dbReference>
<dbReference type="CDD" id="cd00293">
    <property type="entry name" value="USP-like"/>
    <property type="match status" value="2"/>
</dbReference>
<evidence type="ECO:0000256" key="1">
    <source>
        <dbReference type="ARBA" id="ARBA00008791"/>
    </source>
</evidence>
<dbReference type="EMBL" id="BLVO01000013">
    <property type="protein sequence ID" value="GFM33937.1"/>
    <property type="molecule type" value="Genomic_DNA"/>
</dbReference>
<dbReference type="InterPro" id="IPR014729">
    <property type="entry name" value="Rossmann-like_a/b/a_fold"/>
</dbReference>